<feature type="region of interest" description="Disordered" evidence="10">
    <location>
        <begin position="1"/>
        <end position="38"/>
    </location>
</feature>
<dbReference type="VEuPathDB" id="FungiDB:PTTG_25239"/>
<dbReference type="Gene3D" id="3.30.470.30">
    <property type="entry name" value="DNA ligase/mRNA capping enzyme"/>
    <property type="match status" value="1"/>
</dbReference>
<gene>
    <name evidence="13" type="ORF">PTTG_25239</name>
</gene>
<feature type="compositionally biased region" description="Basic and acidic residues" evidence="10">
    <location>
        <begin position="9"/>
        <end position="18"/>
    </location>
</feature>
<organism evidence="13">
    <name type="scientific">Puccinia triticina (isolate 1-1 / race 1 (BBBD))</name>
    <name type="common">Brown leaf rust fungus</name>
    <dbReference type="NCBI Taxonomy" id="630390"/>
    <lineage>
        <taxon>Eukaryota</taxon>
        <taxon>Fungi</taxon>
        <taxon>Dikarya</taxon>
        <taxon>Basidiomycota</taxon>
        <taxon>Pucciniomycotina</taxon>
        <taxon>Pucciniomycetes</taxon>
        <taxon>Pucciniales</taxon>
        <taxon>Pucciniaceae</taxon>
        <taxon>Puccinia</taxon>
    </lineage>
</organism>
<evidence type="ECO:0000256" key="10">
    <source>
        <dbReference type="SAM" id="MobiDB-lite"/>
    </source>
</evidence>
<dbReference type="Proteomes" id="UP000005240">
    <property type="component" value="Unassembled WGS sequence"/>
</dbReference>
<evidence type="ECO:0000259" key="12">
    <source>
        <dbReference type="Pfam" id="PF21974"/>
    </source>
</evidence>
<feature type="domain" description="Snurportin-1 N-terminal" evidence="11">
    <location>
        <begin position="31"/>
        <end position="58"/>
    </location>
</feature>
<dbReference type="InterPro" id="IPR024721">
    <property type="entry name" value="Snurportin-1_N"/>
</dbReference>
<dbReference type="PANTHER" id="PTHR13403">
    <property type="entry name" value="SNURPORTIN1 RNUT1 PROTEIN RNA, U TRANSPORTER 1"/>
    <property type="match status" value="1"/>
</dbReference>
<evidence type="ECO:0000256" key="6">
    <source>
        <dbReference type="ARBA" id="ARBA00022448"/>
    </source>
</evidence>
<evidence type="ECO:0000259" key="11">
    <source>
        <dbReference type="Pfam" id="PF11538"/>
    </source>
</evidence>
<dbReference type="EMBL" id="ADAS02000002">
    <property type="protein sequence ID" value="OAV99645.1"/>
    <property type="molecule type" value="Genomic_DNA"/>
</dbReference>
<evidence type="ECO:0000313" key="13">
    <source>
        <dbReference type="EMBL" id="OAV99645.1"/>
    </source>
</evidence>
<reference evidence="14" key="4">
    <citation type="submission" date="2025-05" db="UniProtKB">
        <authorList>
            <consortium name="EnsemblFungi"/>
        </authorList>
    </citation>
    <scope>IDENTIFICATION</scope>
    <source>
        <strain evidence="14">isolate 1-1 / race 1 (BBBD)</strain>
    </source>
</reference>
<feature type="region of interest" description="Disordered" evidence="10">
    <location>
        <begin position="69"/>
        <end position="109"/>
    </location>
</feature>
<evidence type="ECO:0000256" key="2">
    <source>
        <dbReference type="ARBA" id="ARBA00004123"/>
    </source>
</evidence>
<dbReference type="GO" id="GO:0003723">
    <property type="term" value="F:RNA binding"/>
    <property type="evidence" value="ECO:0007669"/>
    <property type="project" value="UniProtKB-KW"/>
</dbReference>
<evidence type="ECO:0000256" key="5">
    <source>
        <dbReference type="ARBA" id="ARBA00016034"/>
    </source>
</evidence>
<reference evidence="14 15" key="3">
    <citation type="journal article" date="2017" name="G3 (Bethesda)">
        <title>Comparative analysis highlights variable genome content of wheat rusts and divergence of the mating loci.</title>
        <authorList>
            <person name="Cuomo C.A."/>
            <person name="Bakkeren G."/>
            <person name="Khalil H.B."/>
            <person name="Panwar V."/>
            <person name="Joly D."/>
            <person name="Linning R."/>
            <person name="Sakthikumar S."/>
            <person name="Song X."/>
            <person name="Adiconis X."/>
            <person name="Fan L."/>
            <person name="Goldberg J.M."/>
            <person name="Levin J.Z."/>
            <person name="Young S."/>
            <person name="Zeng Q."/>
            <person name="Anikster Y."/>
            <person name="Bruce M."/>
            <person name="Wang M."/>
            <person name="Yin C."/>
            <person name="McCallum B."/>
            <person name="Szabo L.J."/>
            <person name="Hulbert S."/>
            <person name="Chen X."/>
            <person name="Fellers J.P."/>
        </authorList>
    </citation>
    <scope>NUCLEOTIDE SEQUENCE</scope>
    <source>
        <strain evidence="14">isolate 1-1 / race 1 (BBBD)</strain>
        <strain evidence="15">Isolate 1-1 / race 1 (BBBD)</strain>
    </source>
</reference>
<protein>
    <recommendedName>
        <fullName evidence="5">Snurportin-1</fullName>
    </recommendedName>
</protein>
<evidence type="ECO:0000256" key="1">
    <source>
        <dbReference type="ARBA" id="ARBA00003975"/>
    </source>
</evidence>
<dbReference type="STRING" id="630390.A0A180H3Q9"/>
<evidence type="ECO:0000256" key="8">
    <source>
        <dbReference type="ARBA" id="ARBA00022884"/>
    </source>
</evidence>
<reference evidence="13" key="2">
    <citation type="submission" date="2016-05" db="EMBL/GenBank/DDBJ databases">
        <title>Comparative analysis highlights variable genome content of wheat rusts and divergence of the mating loci.</title>
        <authorList>
            <person name="Cuomo C.A."/>
            <person name="Bakkeren G."/>
            <person name="Szabo L."/>
            <person name="Khalil H."/>
            <person name="Joly D."/>
            <person name="Goldberg J."/>
            <person name="Young S."/>
            <person name="Zeng Q."/>
            <person name="Fellers J."/>
        </authorList>
    </citation>
    <scope>NUCLEOTIDE SEQUENCE [LARGE SCALE GENOMIC DNA]</scope>
    <source>
        <strain evidence="13">1-1 BBBD Race 1</strain>
    </source>
</reference>
<comment type="similarity">
    <text evidence="4">Belongs to the snurportin family.</text>
</comment>
<accession>A0A180H3Q9</accession>
<keyword evidence="8" id="KW-0694">RNA-binding</keyword>
<dbReference type="EnsemblFungi" id="PTTG_25239-t43_1">
    <property type="protein sequence ID" value="PTTG_25239-t43_1-p1"/>
    <property type="gene ID" value="PTTG_25239"/>
</dbReference>
<dbReference type="OrthoDB" id="10003593at2759"/>
<sequence>MTDPAGPRQSDKMEERTQLRRTNFKLGLVMDESGQEKRRREALAVQRARRSNTFDSIRGIEDLADCFLGEDDDGDLDSEGRYDDADEEEDVQNPPKVGQHHQANEDQSISTCKPNKYRRFRDRCMRAEFLDLSSGLPAWFEEDWILVGPVPKGKRCLALTLNDQTRSSYGGNMSTLLLSRQNAHQIGHFNTNLPPGCIVDCIYDLPNCILWVLDILKWKDQAMIDCEASFRFWWRDAKLSELVPQSWPTSATLLCTSIPALSDFSKTQVAEIAAKMSTCSTATREMTVRPNDGTHSKSLHSINYEHDGLLFYLKSATYESGESVLAGWVPLHVPEENSDVHGISKLKWLCENGRDEIEECQMQS</sequence>
<dbReference type="InterPro" id="IPR047857">
    <property type="entry name" value="Snurportin1_C"/>
</dbReference>
<comment type="subcellular location">
    <subcellularLocation>
        <location evidence="3">Cytoplasm</location>
    </subcellularLocation>
    <subcellularLocation>
        <location evidence="2">Nucleus</location>
    </subcellularLocation>
</comment>
<keyword evidence="6" id="KW-0813">Transport</keyword>
<dbReference type="AlphaFoldDB" id="A0A180H3Q9"/>
<dbReference type="InterPro" id="IPR017336">
    <property type="entry name" value="Snurportin-1"/>
</dbReference>
<dbReference type="GO" id="GO:0061015">
    <property type="term" value="P:snRNA import into nucleus"/>
    <property type="evidence" value="ECO:0007669"/>
    <property type="project" value="InterPro"/>
</dbReference>
<comment type="function">
    <text evidence="1">Functions as an U snRNP-specific nuclear import adapter. Involved in the trimethylguanosine (m3G)-cap-dependent nuclear import of U snRNPs. Binds specifically to the terminal m3G-cap U snRNAs.</text>
</comment>
<keyword evidence="15" id="KW-1185">Reference proteome</keyword>
<reference evidence="13" key="1">
    <citation type="submission" date="2009-11" db="EMBL/GenBank/DDBJ databases">
        <authorList>
            <consortium name="The Broad Institute Genome Sequencing Platform"/>
            <person name="Ward D."/>
            <person name="Feldgarden M."/>
            <person name="Earl A."/>
            <person name="Young S.K."/>
            <person name="Zeng Q."/>
            <person name="Koehrsen M."/>
            <person name="Alvarado L."/>
            <person name="Berlin A."/>
            <person name="Bochicchio J."/>
            <person name="Borenstein D."/>
            <person name="Chapman S.B."/>
            <person name="Chen Z."/>
            <person name="Engels R."/>
            <person name="Freedman E."/>
            <person name="Gellesch M."/>
            <person name="Goldberg J."/>
            <person name="Griggs A."/>
            <person name="Gujja S."/>
            <person name="Heilman E."/>
            <person name="Heiman D."/>
            <person name="Hepburn T."/>
            <person name="Howarth C."/>
            <person name="Jen D."/>
            <person name="Larson L."/>
            <person name="Lewis B."/>
            <person name="Mehta T."/>
            <person name="Park D."/>
            <person name="Pearson M."/>
            <person name="Roberts A."/>
            <person name="Saif S."/>
            <person name="Shea T."/>
            <person name="Shenoy N."/>
            <person name="Sisk P."/>
            <person name="Stolte C."/>
            <person name="Sykes S."/>
            <person name="Thomson T."/>
            <person name="Walk T."/>
            <person name="White J."/>
            <person name="Yandava C."/>
            <person name="Izard J."/>
            <person name="Baranova O.V."/>
            <person name="Blanton J.M."/>
            <person name="Tanner A.C."/>
            <person name="Dewhirst F.E."/>
            <person name="Haas B."/>
            <person name="Nusbaum C."/>
            <person name="Birren B."/>
        </authorList>
    </citation>
    <scope>NUCLEOTIDE SEQUENCE [LARGE SCALE GENOMIC DNA]</scope>
    <source>
        <strain evidence="13">1-1 BBBD Race 1</strain>
    </source>
</reference>
<keyword evidence="7" id="KW-0963">Cytoplasm</keyword>
<dbReference type="GO" id="GO:0005634">
    <property type="term" value="C:nucleus"/>
    <property type="evidence" value="ECO:0007669"/>
    <property type="project" value="UniProtKB-SubCell"/>
</dbReference>
<evidence type="ECO:0000256" key="4">
    <source>
        <dbReference type="ARBA" id="ARBA00007540"/>
    </source>
</evidence>
<evidence type="ECO:0000313" key="14">
    <source>
        <dbReference type="EnsemblFungi" id="PTTG_25239-t43_1-p1"/>
    </source>
</evidence>
<keyword evidence="9" id="KW-0539">Nucleus</keyword>
<dbReference type="PANTHER" id="PTHR13403:SF6">
    <property type="entry name" value="SNURPORTIN-1"/>
    <property type="match status" value="1"/>
</dbReference>
<evidence type="ECO:0000256" key="7">
    <source>
        <dbReference type="ARBA" id="ARBA00022490"/>
    </source>
</evidence>
<evidence type="ECO:0000313" key="15">
    <source>
        <dbReference type="Proteomes" id="UP000005240"/>
    </source>
</evidence>
<dbReference type="GO" id="GO:0005737">
    <property type="term" value="C:cytoplasm"/>
    <property type="evidence" value="ECO:0007669"/>
    <property type="project" value="UniProtKB-SubCell"/>
</dbReference>
<name>A0A180H3Q9_PUCT1</name>
<dbReference type="Pfam" id="PF11538">
    <property type="entry name" value="Snurportin1"/>
    <property type="match status" value="1"/>
</dbReference>
<proteinExistence type="inferred from homology"/>
<dbReference type="Pfam" id="PF21974">
    <property type="entry name" value="SPN1_m3Gcap_bd"/>
    <property type="match status" value="1"/>
</dbReference>
<dbReference type="SUPFAM" id="SSF56091">
    <property type="entry name" value="DNA ligase/mRNA capping enzyme, catalytic domain"/>
    <property type="match status" value="1"/>
</dbReference>
<evidence type="ECO:0000256" key="3">
    <source>
        <dbReference type="ARBA" id="ARBA00004496"/>
    </source>
</evidence>
<feature type="domain" description="Snurportin-1 m3G cap-binding" evidence="12">
    <location>
        <begin position="136"/>
        <end position="241"/>
    </location>
</feature>
<evidence type="ECO:0000256" key="9">
    <source>
        <dbReference type="ARBA" id="ARBA00023242"/>
    </source>
</evidence>